<dbReference type="Proteomes" id="UP000002033">
    <property type="component" value="Chromosome"/>
</dbReference>
<dbReference type="eggNOG" id="ENOG5032YM4">
    <property type="taxonomic scope" value="Bacteria"/>
</dbReference>
<protein>
    <recommendedName>
        <fullName evidence="3">Tetratricopeptide repeat protein</fullName>
    </recommendedName>
</protein>
<dbReference type="AlphaFoldDB" id="D8JYX2"/>
<dbReference type="EMBL" id="CP002083">
    <property type="protein sequence ID" value="ADJ23574.1"/>
    <property type="molecule type" value="Genomic_DNA"/>
</dbReference>
<sequence length="81" mass="9053">MAGSDDLKRGVELALNGDWEGAHAIAQQSESDPDFCWLHACLHKIEGDPNNSRYWYVKAGRRFEDFSETGDELRALLASLA</sequence>
<gene>
    <name evidence="1" type="ordered locus">Hden_1771</name>
</gene>
<accession>D8JYX2</accession>
<organism evidence="1 2">
    <name type="scientific">Hyphomicrobium denitrificans (strain ATCC 51888 / DSM 1869 / NCIMB 11706 / TK 0415)</name>
    <dbReference type="NCBI Taxonomy" id="582899"/>
    <lineage>
        <taxon>Bacteria</taxon>
        <taxon>Pseudomonadati</taxon>
        <taxon>Pseudomonadota</taxon>
        <taxon>Alphaproteobacteria</taxon>
        <taxon>Hyphomicrobiales</taxon>
        <taxon>Hyphomicrobiaceae</taxon>
        <taxon>Hyphomicrobium</taxon>
    </lineage>
</organism>
<proteinExistence type="predicted"/>
<dbReference type="RefSeq" id="WP_013215733.1">
    <property type="nucleotide sequence ID" value="NC_014313.1"/>
</dbReference>
<keyword evidence="2" id="KW-1185">Reference proteome</keyword>
<evidence type="ECO:0000313" key="2">
    <source>
        <dbReference type="Proteomes" id="UP000002033"/>
    </source>
</evidence>
<dbReference type="KEGG" id="hdn:Hden_1771"/>
<dbReference type="STRING" id="582899.Hden_1771"/>
<name>D8JYX2_HYPDA</name>
<dbReference type="OrthoDB" id="370799at2"/>
<dbReference type="HOGENOM" id="CLU_165468_1_0_5"/>
<reference evidence="2" key="1">
    <citation type="journal article" date="2011" name="J. Bacteriol.">
        <title>Genome sequences of eight morphologically diverse alphaproteobacteria.</title>
        <authorList>
            <consortium name="US DOE Joint Genome Institute"/>
            <person name="Brown P.J."/>
            <person name="Kysela D.T."/>
            <person name="Buechlein A."/>
            <person name="Hemmerich C."/>
            <person name="Brun Y.V."/>
        </authorList>
    </citation>
    <scope>NUCLEOTIDE SEQUENCE [LARGE SCALE GENOMIC DNA]</scope>
    <source>
        <strain evidence="2">ATCC 51888 / DSM 1869 / NCIB 11706 / TK 0415</strain>
    </source>
</reference>
<evidence type="ECO:0008006" key="3">
    <source>
        <dbReference type="Google" id="ProtNLM"/>
    </source>
</evidence>
<evidence type="ECO:0000313" key="1">
    <source>
        <dbReference type="EMBL" id="ADJ23574.1"/>
    </source>
</evidence>